<comment type="caution">
    <text evidence="1">The sequence shown here is derived from an EMBL/GenBank/DDBJ whole genome shotgun (WGS) entry which is preliminary data.</text>
</comment>
<dbReference type="EMBL" id="BART01028472">
    <property type="protein sequence ID" value="GAG90612.1"/>
    <property type="molecule type" value="Genomic_DNA"/>
</dbReference>
<evidence type="ECO:0000313" key="1">
    <source>
        <dbReference type="EMBL" id="GAG90612.1"/>
    </source>
</evidence>
<organism evidence="1">
    <name type="scientific">marine sediment metagenome</name>
    <dbReference type="NCBI Taxonomy" id="412755"/>
    <lineage>
        <taxon>unclassified sequences</taxon>
        <taxon>metagenomes</taxon>
        <taxon>ecological metagenomes</taxon>
    </lineage>
</organism>
<feature type="non-terminal residue" evidence="1">
    <location>
        <position position="188"/>
    </location>
</feature>
<name>X1CBL9_9ZZZZ</name>
<reference evidence="1" key="1">
    <citation type="journal article" date="2014" name="Front. Microbiol.">
        <title>High frequency of phylogenetically diverse reductive dehalogenase-homologous genes in deep subseafloor sedimentary metagenomes.</title>
        <authorList>
            <person name="Kawai M."/>
            <person name="Futagami T."/>
            <person name="Toyoda A."/>
            <person name="Takaki Y."/>
            <person name="Nishi S."/>
            <person name="Hori S."/>
            <person name="Arai W."/>
            <person name="Tsubouchi T."/>
            <person name="Morono Y."/>
            <person name="Uchiyama I."/>
            <person name="Ito T."/>
            <person name="Fujiyama A."/>
            <person name="Inagaki F."/>
            <person name="Takami H."/>
        </authorList>
    </citation>
    <scope>NUCLEOTIDE SEQUENCE</scope>
    <source>
        <strain evidence="1">Expedition CK06-06</strain>
    </source>
</reference>
<accession>X1CBL9</accession>
<dbReference type="AlphaFoldDB" id="X1CBL9"/>
<dbReference type="InterPro" id="IPR051805">
    <property type="entry name" value="Dehydratase_Activator_Redct"/>
</dbReference>
<dbReference type="PANTHER" id="PTHR32329">
    <property type="entry name" value="BIFUNCTIONAL PROTEIN [INCLUDES 2-HYDROXYACYL-COA DEHYDRATASE (N-TER) AND ITS ACTIVATOR DOMAIN (C_TERM)-RELATED"/>
    <property type="match status" value="1"/>
</dbReference>
<proteinExistence type="predicted"/>
<protein>
    <submittedName>
        <fullName evidence="1">Uncharacterized protein</fullName>
    </submittedName>
</protein>
<dbReference type="PANTHER" id="PTHR32329:SF2">
    <property type="entry name" value="BIFUNCTIONAL PROTEIN [INCLUDES 2-HYDROXYACYL-COA DEHYDRATASE (N-TER) AND ITS ACTIVATOR DOMAIN (C_TERM)"/>
    <property type="match status" value="1"/>
</dbReference>
<sequence>MKGAWVAIIGIDLLQKLILQLRPAACDARQAQQVYEQSVKRWTQAVENRKNFSQLRELMSAIADEFAAVELDPTKVGQKPRIGIVGEIYVRSHPFANMDIIARLEELGAVCDLASLAEWIYYTNFTRSRMARRRGQFRNWLTNVAQDYLQHKLEKMLAKPLERRFGKLAEGPIDHVIELARPYLHHSF</sequence>
<gene>
    <name evidence="1" type="ORF">S01H4_50189</name>
</gene>